<evidence type="ECO:0000313" key="1">
    <source>
        <dbReference type="EMBL" id="KAF6215734.1"/>
    </source>
</evidence>
<dbReference type="EMBL" id="WIXP02000001">
    <property type="protein sequence ID" value="KAF6215734.1"/>
    <property type="molecule type" value="Genomic_DNA"/>
</dbReference>
<sequence>MVTPIIQRKIVIREPIPVGLRLSLTLRFLAAGESMVSLAYLYRIGKSTTSLIIKETCLAIWEVLQPQVLLPPTPEGWRQIGEDFGTSQTAWEPSMGNMWSCSASTMKAAPREERAMEGFSTRANLDKPSLEKGSLCPNLCLYKGFQFLCRRFFLETRLFLSCHS</sequence>
<reference evidence="1" key="1">
    <citation type="journal article" date="2021" name="Mol. Ecol. Resour.">
        <title>Apolygus lucorum genome provides insights into omnivorousness and mesophyll feeding.</title>
        <authorList>
            <person name="Liu Y."/>
            <person name="Liu H."/>
            <person name="Wang H."/>
            <person name="Huang T."/>
            <person name="Liu B."/>
            <person name="Yang B."/>
            <person name="Yin L."/>
            <person name="Li B."/>
            <person name="Zhang Y."/>
            <person name="Zhang S."/>
            <person name="Jiang F."/>
            <person name="Zhang X."/>
            <person name="Ren Y."/>
            <person name="Wang B."/>
            <person name="Wang S."/>
            <person name="Lu Y."/>
            <person name="Wu K."/>
            <person name="Fan W."/>
            <person name="Wang G."/>
        </authorList>
    </citation>
    <scope>NUCLEOTIDE SEQUENCE</scope>
    <source>
        <strain evidence="1">12Hb</strain>
    </source>
</reference>
<gene>
    <name evidence="1" type="ORF">GE061_000066</name>
</gene>
<evidence type="ECO:0008006" key="3">
    <source>
        <dbReference type="Google" id="ProtNLM"/>
    </source>
</evidence>
<dbReference type="Proteomes" id="UP000466442">
    <property type="component" value="Linkage Group LG1"/>
</dbReference>
<dbReference type="AlphaFoldDB" id="A0A8S9Y4I0"/>
<evidence type="ECO:0000313" key="2">
    <source>
        <dbReference type="Proteomes" id="UP000466442"/>
    </source>
</evidence>
<name>A0A8S9Y4I0_APOLU</name>
<keyword evidence="2" id="KW-1185">Reference proteome</keyword>
<protein>
    <recommendedName>
        <fullName evidence="3">Transposase Helix-turn-helix domain-containing protein</fullName>
    </recommendedName>
</protein>
<comment type="caution">
    <text evidence="1">The sequence shown here is derived from an EMBL/GenBank/DDBJ whole genome shotgun (WGS) entry which is preliminary data.</text>
</comment>
<dbReference type="OrthoDB" id="6589522at2759"/>
<proteinExistence type="predicted"/>
<accession>A0A8S9Y4I0</accession>
<organism evidence="1 2">
    <name type="scientific">Apolygus lucorum</name>
    <name type="common">Small green plant bug</name>
    <name type="synonym">Lygocoris lucorum</name>
    <dbReference type="NCBI Taxonomy" id="248454"/>
    <lineage>
        <taxon>Eukaryota</taxon>
        <taxon>Metazoa</taxon>
        <taxon>Ecdysozoa</taxon>
        <taxon>Arthropoda</taxon>
        <taxon>Hexapoda</taxon>
        <taxon>Insecta</taxon>
        <taxon>Pterygota</taxon>
        <taxon>Neoptera</taxon>
        <taxon>Paraneoptera</taxon>
        <taxon>Hemiptera</taxon>
        <taxon>Heteroptera</taxon>
        <taxon>Panheteroptera</taxon>
        <taxon>Cimicomorpha</taxon>
        <taxon>Miridae</taxon>
        <taxon>Mirini</taxon>
        <taxon>Apolygus</taxon>
    </lineage>
</organism>